<dbReference type="GO" id="GO:0016787">
    <property type="term" value="F:hydrolase activity"/>
    <property type="evidence" value="ECO:0007669"/>
    <property type="project" value="UniProtKB-KW"/>
</dbReference>
<dbReference type="InterPro" id="IPR036612">
    <property type="entry name" value="KH_dom_type_1_sf"/>
</dbReference>
<dbReference type="SMART" id="SM00471">
    <property type="entry name" value="HDc"/>
    <property type="match status" value="1"/>
</dbReference>
<accession>A0A1G1V9K0</accession>
<evidence type="ECO:0000256" key="5">
    <source>
        <dbReference type="HAMAP-Rule" id="MF_00335"/>
    </source>
</evidence>
<evidence type="ECO:0000259" key="8">
    <source>
        <dbReference type="PROSITE" id="PS51831"/>
    </source>
</evidence>
<evidence type="ECO:0000256" key="1">
    <source>
        <dbReference type="ARBA" id="ARBA00022722"/>
    </source>
</evidence>
<evidence type="ECO:0000313" key="10">
    <source>
        <dbReference type="Proteomes" id="UP000178272"/>
    </source>
</evidence>
<dbReference type="GO" id="GO:0004521">
    <property type="term" value="F:RNA endonuclease activity"/>
    <property type="evidence" value="ECO:0007669"/>
    <property type="project" value="UniProtKB-UniRule"/>
</dbReference>
<evidence type="ECO:0000256" key="4">
    <source>
        <dbReference type="ARBA" id="ARBA00022884"/>
    </source>
</evidence>
<dbReference type="InterPro" id="IPR017705">
    <property type="entry name" value="Ribonuclease_Y"/>
</dbReference>
<evidence type="ECO:0000313" key="9">
    <source>
        <dbReference type="EMBL" id="OGY12046.1"/>
    </source>
</evidence>
<dbReference type="GO" id="GO:0005886">
    <property type="term" value="C:plasma membrane"/>
    <property type="evidence" value="ECO:0007669"/>
    <property type="project" value="UniProtKB-UniRule"/>
</dbReference>
<dbReference type="PROSITE" id="PS50084">
    <property type="entry name" value="KH_TYPE_1"/>
    <property type="match status" value="1"/>
</dbReference>
<comment type="caution">
    <text evidence="9">The sequence shown here is derived from an EMBL/GenBank/DDBJ whole genome shotgun (WGS) entry which is preliminary data.</text>
</comment>
<comment type="function">
    <text evidence="5">Endoribonuclease that initiates mRNA decay.</text>
</comment>
<keyword evidence="7" id="KW-0175">Coiled coil</keyword>
<keyword evidence="4 5" id="KW-0694">RNA-binding</keyword>
<dbReference type="Gene3D" id="1.10.3210.10">
    <property type="entry name" value="Hypothetical protein af1432"/>
    <property type="match status" value="1"/>
</dbReference>
<sequence>MATKDEYLKKLEQVSNLTRDEAKKKLLEELELELVNEKAKRLRQLEDDIKLDAAEKAKEILVDAMQHGATDYVAEYTISTVRLPDEEVKGRIIGREGRNIRAFEQATGVEIEIDESNDIRLSSFDAIRREVARRSLEALVKDGRIQPSRIEEIVAQTQKQLDVFLLEEGKRICHSCGVYDLPLDLVKMVGRYRFRTSYGQNLGHHTIEETKMGVQIASEIGADVEIVRRGCLLHDIGKIVTDEEGNHVKLGVDLLKKFSIADSVVNAIAEHHEDTPFTSLESVTVYIADAISGSRPGARYEPHEDYVKRMEKIEEIARSFAGVDQVFAFQAGREVRVVVNPEEVSDDEMTVLTHDLARKLENEASYAGQIKVTVLRQTQTTEVTRAK</sequence>
<comment type="similarity">
    <text evidence="5">Belongs to the RNase Y family.</text>
</comment>
<dbReference type="AlphaFoldDB" id="A0A1G1V9K0"/>
<dbReference type="GO" id="GO:0006402">
    <property type="term" value="P:mRNA catabolic process"/>
    <property type="evidence" value="ECO:0007669"/>
    <property type="project" value="UniProtKB-UniRule"/>
</dbReference>
<dbReference type="PANTHER" id="PTHR12826:SF15">
    <property type="entry name" value="RIBONUCLEASE Y"/>
    <property type="match status" value="1"/>
</dbReference>
<dbReference type="Pfam" id="PF01966">
    <property type="entry name" value="HD"/>
    <property type="match status" value="1"/>
</dbReference>
<dbReference type="CDD" id="cd22431">
    <property type="entry name" value="KH-I_RNaseY"/>
    <property type="match status" value="1"/>
</dbReference>
<dbReference type="SMART" id="SM00322">
    <property type="entry name" value="KH"/>
    <property type="match status" value="1"/>
</dbReference>
<dbReference type="Gene3D" id="3.30.1370.10">
    <property type="entry name" value="K Homology domain, type 1"/>
    <property type="match status" value="1"/>
</dbReference>
<gene>
    <name evidence="5" type="primary">rny</name>
    <name evidence="9" type="ORF">A3F61_03330</name>
</gene>
<dbReference type="PANTHER" id="PTHR12826">
    <property type="entry name" value="RIBONUCLEASE Y"/>
    <property type="match status" value="1"/>
</dbReference>
<dbReference type="GO" id="GO:0003723">
    <property type="term" value="F:RNA binding"/>
    <property type="evidence" value="ECO:0007669"/>
    <property type="project" value="UniProtKB-UniRule"/>
</dbReference>
<dbReference type="PROSITE" id="PS51831">
    <property type="entry name" value="HD"/>
    <property type="match status" value="1"/>
</dbReference>
<keyword evidence="2 5" id="KW-0255">Endonuclease</keyword>
<dbReference type="InterPro" id="IPR004087">
    <property type="entry name" value="KH_dom"/>
</dbReference>
<dbReference type="SUPFAM" id="SSF109604">
    <property type="entry name" value="HD-domain/PDEase-like"/>
    <property type="match status" value="1"/>
</dbReference>
<reference evidence="9 10" key="1">
    <citation type="journal article" date="2016" name="Nat. Commun.">
        <title>Thousands of microbial genomes shed light on interconnected biogeochemical processes in an aquifer system.</title>
        <authorList>
            <person name="Anantharaman K."/>
            <person name="Brown C.T."/>
            <person name="Hug L.A."/>
            <person name="Sharon I."/>
            <person name="Castelle C.J."/>
            <person name="Probst A.J."/>
            <person name="Thomas B.C."/>
            <person name="Singh A."/>
            <person name="Wilkins M.J."/>
            <person name="Karaoz U."/>
            <person name="Brodie E.L."/>
            <person name="Williams K.H."/>
            <person name="Hubbard S.S."/>
            <person name="Banfield J.F."/>
        </authorList>
    </citation>
    <scope>NUCLEOTIDE SEQUENCE [LARGE SCALE GENOMIC DNA]</scope>
</reference>
<dbReference type="InterPro" id="IPR004088">
    <property type="entry name" value="KH_dom_type_1"/>
</dbReference>
<keyword evidence="1 5" id="KW-0540">Nuclease</keyword>
<evidence type="ECO:0000256" key="2">
    <source>
        <dbReference type="ARBA" id="ARBA00022759"/>
    </source>
</evidence>
<evidence type="ECO:0000256" key="6">
    <source>
        <dbReference type="NCBIfam" id="TIGR03319"/>
    </source>
</evidence>
<dbReference type="InterPro" id="IPR022711">
    <property type="entry name" value="RNase_Y_N"/>
</dbReference>
<dbReference type="HAMAP" id="MF_00335">
    <property type="entry name" value="RNase_Y"/>
    <property type="match status" value="1"/>
</dbReference>
<feature type="coiled-coil region" evidence="7">
    <location>
        <begin position="20"/>
        <end position="47"/>
    </location>
</feature>
<dbReference type="NCBIfam" id="TIGR00277">
    <property type="entry name" value="HDIG"/>
    <property type="match status" value="1"/>
</dbReference>
<dbReference type="Proteomes" id="UP000178272">
    <property type="component" value="Unassembled WGS sequence"/>
</dbReference>
<name>A0A1G1V9K0_9BACT</name>
<organism evidence="9 10">
    <name type="scientific">Candidatus Blackburnbacteria bacterium RIFCSPHIGHO2_12_FULL_41_13b</name>
    <dbReference type="NCBI Taxonomy" id="1797517"/>
    <lineage>
        <taxon>Bacteria</taxon>
        <taxon>Candidatus Blackburniibacteriota</taxon>
    </lineage>
</organism>
<evidence type="ECO:0000256" key="3">
    <source>
        <dbReference type="ARBA" id="ARBA00022801"/>
    </source>
</evidence>
<dbReference type="InterPro" id="IPR006674">
    <property type="entry name" value="HD_domain"/>
</dbReference>
<dbReference type="SUPFAM" id="SSF54791">
    <property type="entry name" value="Eukaryotic type KH-domain (KH-domain type I)"/>
    <property type="match status" value="1"/>
</dbReference>
<dbReference type="NCBIfam" id="TIGR03319">
    <property type="entry name" value="RNase_Y"/>
    <property type="match status" value="1"/>
</dbReference>
<feature type="domain" description="HD" evidence="8">
    <location>
        <begin position="202"/>
        <end position="294"/>
    </location>
</feature>
<dbReference type="STRING" id="1797517.A3F61_03330"/>
<dbReference type="InterPro" id="IPR006675">
    <property type="entry name" value="HDIG_dom"/>
</dbReference>
<dbReference type="EMBL" id="MHCA01000027">
    <property type="protein sequence ID" value="OGY12046.1"/>
    <property type="molecule type" value="Genomic_DNA"/>
</dbReference>
<dbReference type="EC" id="3.1.-.-" evidence="5 6"/>
<protein>
    <recommendedName>
        <fullName evidence="5 6">Ribonuclease Y</fullName>
        <shortName evidence="5">RNase Y</shortName>
        <ecNumber evidence="5 6">3.1.-.-</ecNumber>
    </recommendedName>
</protein>
<evidence type="ECO:0000256" key="7">
    <source>
        <dbReference type="SAM" id="Coils"/>
    </source>
</evidence>
<dbReference type="InterPro" id="IPR003607">
    <property type="entry name" value="HD/PDEase_dom"/>
</dbReference>
<dbReference type="Pfam" id="PF12072">
    <property type="entry name" value="RNase_Y_N"/>
    <property type="match status" value="1"/>
</dbReference>
<proteinExistence type="inferred from homology"/>
<keyword evidence="3 5" id="KW-0378">Hydrolase</keyword>
<dbReference type="Pfam" id="PF00013">
    <property type="entry name" value="KH_1"/>
    <property type="match status" value="1"/>
</dbReference>